<feature type="region of interest" description="Disordered" evidence="6">
    <location>
        <begin position="114"/>
        <end position="139"/>
    </location>
</feature>
<dbReference type="SUPFAM" id="SSF101941">
    <property type="entry name" value="NAC domain"/>
    <property type="match status" value="1"/>
</dbReference>
<feature type="domain" description="ENT" evidence="8">
    <location>
        <begin position="44"/>
        <end position="130"/>
    </location>
</feature>
<dbReference type="GO" id="GO:0005634">
    <property type="term" value="C:nucleus"/>
    <property type="evidence" value="ECO:0007669"/>
    <property type="project" value="UniProtKB-SubCell"/>
</dbReference>
<keyword evidence="4" id="KW-0804">Transcription</keyword>
<dbReference type="InterPro" id="IPR003441">
    <property type="entry name" value="NAC-dom"/>
</dbReference>
<evidence type="ECO:0000259" key="7">
    <source>
        <dbReference type="PROSITE" id="PS51005"/>
    </source>
</evidence>
<dbReference type="InterPro" id="IPR033485">
    <property type="entry name" value="EMSY-LIKE_plant"/>
</dbReference>
<dbReference type="Proteomes" id="UP001295469">
    <property type="component" value="Chromosome A09"/>
</dbReference>
<dbReference type="PANTHER" id="PTHR33432">
    <property type="entry name" value="PROTEIN EMSY-LIKE 4"/>
    <property type="match status" value="1"/>
</dbReference>
<dbReference type="PROSITE" id="PS51138">
    <property type="entry name" value="ENT"/>
    <property type="match status" value="1"/>
</dbReference>
<dbReference type="PROSITE" id="PS51005">
    <property type="entry name" value="NAC"/>
    <property type="match status" value="1"/>
</dbReference>
<dbReference type="GO" id="GO:0003677">
    <property type="term" value="F:DNA binding"/>
    <property type="evidence" value="ECO:0007669"/>
    <property type="project" value="UniProtKB-KW"/>
</dbReference>
<dbReference type="AlphaFoldDB" id="A0A816PF61"/>
<dbReference type="Pfam" id="PF03735">
    <property type="entry name" value="ENT"/>
    <property type="match status" value="1"/>
</dbReference>
<dbReference type="InterPro" id="IPR036093">
    <property type="entry name" value="NAC_dom_sf"/>
</dbReference>
<dbReference type="SMART" id="SM01191">
    <property type="entry name" value="ENT"/>
    <property type="match status" value="1"/>
</dbReference>
<evidence type="ECO:0000256" key="4">
    <source>
        <dbReference type="ARBA" id="ARBA00023163"/>
    </source>
</evidence>
<dbReference type="PANTHER" id="PTHR33432:SF26">
    <property type="entry name" value="NAC DOMAIN-CONTAINING PROTEIN"/>
    <property type="match status" value="1"/>
</dbReference>
<dbReference type="GO" id="GO:0006355">
    <property type="term" value="P:regulation of DNA-templated transcription"/>
    <property type="evidence" value="ECO:0007669"/>
    <property type="project" value="InterPro"/>
</dbReference>
<proteinExistence type="predicted"/>
<evidence type="ECO:0000256" key="1">
    <source>
        <dbReference type="ARBA" id="ARBA00004123"/>
    </source>
</evidence>
<evidence type="ECO:0000256" key="2">
    <source>
        <dbReference type="ARBA" id="ARBA00023015"/>
    </source>
</evidence>
<evidence type="ECO:0000256" key="3">
    <source>
        <dbReference type="ARBA" id="ARBA00023125"/>
    </source>
</evidence>
<evidence type="ECO:0000259" key="8">
    <source>
        <dbReference type="PROSITE" id="PS51138"/>
    </source>
</evidence>
<sequence>MADKKDLDPNHPAEDGTFLCPVKKRAIAERSLTGFGRAHEPEFKKQRLEQLQRKAYHSVLLASKSESSGTSHKSHIIQKLMNEWNIDQETHISVAHKIDNSEKNASWMIPNSLPNPESLVGKRVHARSPDDEDDDSPTNKKIKLHKQAYDHVLHAFNAESPALSHVNISFLTMNLRFVCVCSCLVFFFQSRTLIMQHLLDECNNKAHINKIVEPRSRLLPEGLHFRPTDLEMAMFLKQKALGQPIEACIIPEERHDIFSIPPRDLPGYPEETHWYYYCWKSTGQQDPRSLWTRFREDTAVFDEEENCVAIKRRFTLVEQEEECNDVFLPDEEEPPVEEWFIKEISLPPSVADSEFVLCHVVLKKREKMKEEEEYYEEEEEEED</sequence>
<comment type="subcellular location">
    <subcellularLocation>
        <location evidence="1">Nucleus</location>
    </subcellularLocation>
</comment>
<feature type="domain" description="NAC" evidence="7">
    <location>
        <begin position="219"/>
        <end position="363"/>
    </location>
</feature>
<dbReference type="InterPro" id="IPR036142">
    <property type="entry name" value="ENT_dom-like_sf"/>
</dbReference>
<evidence type="ECO:0000256" key="5">
    <source>
        <dbReference type="ARBA" id="ARBA00023242"/>
    </source>
</evidence>
<accession>A0A816PF61</accession>
<evidence type="ECO:0000256" key="6">
    <source>
        <dbReference type="SAM" id="MobiDB-lite"/>
    </source>
</evidence>
<organism evidence="9">
    <name type="scientific">Brassica napus</name>
    <name type="common">Rape</name>
    <dbReference type="NCBI Taxonomy" id="3708"/>
    <lineage>
        <taxon>Eukaryota</taxon>
        <taxon>Viridiplantae</taxon>
        <taxon>Streptophyta</taxon>
        <taxon>Embryophyta</taxon>
        <taxon>Tracheophyta</taxon>
        <taxon>Spermatophyta</taxon>
        <taxon>Magnoliopsida</taxon>
        <taxon>eudicotyledons</taxon>
        <taxon>Gunneridae</taxon>
        <taxon>Pentapetalae</taxon>
        <taxon>rosids</taxon>
        <taxon>malvids</taxon>
        <taxon>Brassicales</taxon>
        <taxon>Brassicaceae</taxon>
        <taxon>Brassiceae</taxon>
        <taxon>Brassica</taxon>
    </lineage>
</organism>
<keyword evidence="3" id="KW-0238">DNA-binding</keyword>
<evidence type="ECO:0000313" key="9">
    <source>
        <dbReference type="EMBL" id="CAF2048003.1"/>
    </source>
</evidence>
<dbReference type="Pfam" id="PF02365">
    <property type="entry name" value="NAM"/>
    <property type="match status" value="1"/>
</dbReference>
<dbReference type="EMBL" id="HG994363">
    <property type="protein sequence ID" value="CAF2048003.1"/>
    <property type="molecule type" value="Genomic_DNA"/>
</dbReference>
<dbReference type="InterPro" id="IPR005491">
    <property type="entry name" value="ENT_dom"/>
</dbReference>
<dbReference type="SUPFAM" id="SSF158639">
    <property type="entry name" value="ENT-like"/>
    <property type="match status" value="1"/>
</dbReference>
<name>A0A816PF61_BRANA</name>
<protein>
    <submittedName>
        <fullName evidence="9">(rape) hypothetical protein</fullName>
    </submittedName>
</protein>
<dbReference type="GO" id="GO:0050832">
    <property type="term" value="P:defense response to fungus"/>
    <property type="evidence" value="ECO:0007669"/>
    <property type="project" value="InterPro"/>
</dbReference>
<keyword evidence="5" id="KW-0539">Nucleus</keyword>
<dbReference type="Gene3D" id="2.170.150.80">
    <property type="entry name" value="NAC domain"/>
    <property type="match status" value="1"/>
</dbReference>
<keyword evidence="2" id="KW-0805">Transcription regulation</keyword>
<reference evidence="9" key="1">
    <citation type="submission" date="2021-01" db="EMBL/GenBank/DDBJ databases">
        <authorList>
            <consortium name="Genoscope - CEA"/>
            <person name="William W."/>
        </authorList>
    </citation>
    <scope>NUCLEOTIDE SEQUENCE</scope>
</reference>
<dbReference type="SMR" id="A0A816PF61"/>
<gene>
    <name evidence="9" type="ORF">DARMORV10_A09P49470.1</name>
</gene>